<dbReference type="GO" id="GO:0034551">
    <property type="term" value="P:mitochondrial respiratory chain complex III assembly"/>
    <property type="evidence" value="ECO:0007669"/>
    <property type="project" value="TreeGrafter"/>
</dbReference>
<proteinExistence type="predicted"/>
<dbReference type="Proteomes" id="UP001342314">
    <property type="component" value="Unassembled WGS sequence"/>
</dbReference>
<gene>
    <name evidence="2" type="ORF">Rhopal_000899-T1</name>
</gene>
<dbReference type="AlphaFoldDB" id="A0AAV5GDJ8"/>
<evidence type="ECO:0000313" key="2">
    <source>
        <dbReference type="EMBL" id="GJN87944.1"/>
    </source>
</evidence>
<sequence length="119" mass="13508">MSASAAQLRAAWHRAAHAWPSDALRPQHQFADAIRTAADRALADTRTLSPAQQEKATEAASAMHRLVENRALKAHPMTERTTKPASFPKHYSRIQDSIARAERGEVFKTSRFSQWFRWK</sequence>
<feature type="region of interest" description="Disordered" evidence="1">
    <location>
        <begin position="70"/>
        <end position="91"/>
    </location>
</feature>
<protein>
    <submittedName>
        <fullName evidence="2">Uncharacterized protein</fullName>
    </submittedName>
</protein>
<dbReference type="GO" id="GO:0061671">
    <property type="term" value="C:Cbp3p-Cbp6 complex"/>
    <property type="evidence" value="ECO:0007669"/>
    <property type="project" value="InterPro"/>
</dbReference>
<dbReference type="EMBL" id="BQKY01000002">
    <property type="protein sequence ID" value="GJN87944.1"/>
    <property type="molecule type" value="Genomic_DNA"/>
</dbReference>
<keyword evidence="3" id="KW-1185">Reference proteome</keyword>
<dbReference type="PANTHER" id="PTHR28250:SF1">
    <property type="entry name" value="CYTOCHROME B PRE-MRNA-PROCESSING PROTEIN 6"/>
    <property type="match status" value="1"/>
</dbReference>
<dbReference type="Pfam" id="PF20180">
    <property type="entry name" value="UQCC2_CBP6"/>
    <property type="match status" value="1"/>
</dbReference>
<evidence type="ECO:0000256" key="1">
    <source>
        <dbReference type="SAM" id="MobiDB-lite"/>
    </source>
</evidence>
<accession>A0AAV5GDJ8</accession>
<name>A0AAV5GDJ8_9BASI</name>
<reference evidence="2 3" key="1">
    <citation type="submission" date="2021-12" db="EMBL/GenBank/DDBJ databases">
        <title>High titer production of polyol ester of fatty acids by Rhodotorula paludigena BS15 towards product separation-free biomass refinery.</title>
        <authorList>
            <person name="Mano J."/>
            <person name="Ono H."/>
            <person name="Tanaka T."/>
            <person name="Naito K."/>
            <person name="Sushida H."/>
            <person name="Ike M."/>
            <person name="Tokuyasu K."/>
            <person name="Kitaoka M."/>
        </authorList>
    </citation>
    <scope>NUCLEOTIDE SEQUENCE [LARGE SCALE GENOMIC DNA]</scope>
    <source>
        <strain evidence="2 3">BS15</strain>
    </source>
</reference>
<dbReference type="PANTHER" id="PTHR28250">
    <property type="entry name" value="CYTOCHROME B PRE-MRNA-PROCESSING PROTEIN 6"/>
    <property type="match status" value="1"/>
</dbReference>
<dbReference type="InterPro" id="IPR037653">
    <property type="entry name" value="Cbp6"/>
</dbReference>
<dbReference type="GO" id="GO:0043022">
    <property type="term" value="F:ribosome binding"/>
    <property type="evidence" value="ECO:0007669"/>
    <property type="project" value="InterPro"/>
</dbReference>
<organism evidence="2 3">
    <name type="scientific">Rhodotorula paludigena</name>
    <dbReference type="NCBI Taxonomy" id="86838"/>
    <lineage>
        <taxon>Eukaryota</taxon>
        <taxon>Fungi</taxon>
        <taxon>Dikarya</taxon>
        <taxon>Basidiomycota</taxon>
        <taxon>Pucciniomycotina</taxon>
        <taxon>Microbotryomycetes</taxon>
        <taxon>Sporidiobolales</taxon>
        <taxon>Sporidiobolaceae</taxon>
        <taxon>Rhodotorula</taxon>
    </lineage>
</organism>
<feature type="compositionally biased region" description="Basic and acidic residues" evidence="1">
    <location>
        <begin position="70"/>
        <end position="82"/>
    </location>
</feature>
<comment type="caution">
    <text evidence="2">The sequence shown here is derived from an EMBL/GenBank/DDBJ whole genome shotgun (WGS) entry which is preliminary data.</text>
</comment>
<evidence type="ECO:0000313" key="3">
    <source>
        <dbReference type="Proteomes" id="UP001342314"/>
    </source>
</evidence>